<dbReference type="CTD" id="78773325"/>
<name>A0A6A5HVJ6_CAERE</name>
<evidence type="ECO:0000313" key="2">
    <source>
        <dbReference type="Proteomes" id="UP000483820"/>
    </source>
</evidence>
<organism evidence="1 2">
    <name type="scientific">Caenorhabditis remanei</name>
    <name type="common">Caenorhabditis vulgaris</name>
    <dbReference type="NCBI Taxonomy" id="31234"/>
    <lineage>
        <taxon>Eukaryota</taxon>
        <taxon>Metazoa</taxon>
        <taxon>Ecdysozoa</taxon>
        <taxon>Nematoda</taxon>
        <taxon>Chromadorea</taxon>
        <taxon>Rhabditida</taxon>
        <taxon>Rhabditina</taxon>
        <taxon>Rhabditomorpha</taxon>
        <taxon>Rhabditoidea</taxon>
        <taxon>Rhabditidae</taxon>
        <taxon>Peloderinae</taxon>
        <taxon>Caenorhabditis</taxon>
    </lineage>
</organism>
<protein>
    <submittedName>
        <fullName evidence="1">Uncharacterized protein</fullName>
    </submittedName>
</protein>
<sequence length="91" mass="9415">MMAKNGVSPKQLLSILMHGTDRAEHHIQPGSHNQGSELLVTGRSAGFDAEEGGTNVTGAIDEVLNGDDDALLLEGIETSFAAGTNIEADIG</sequence>
<dbReference type="AlphaFoldDB" id="A0A6A5HVJ6"/>
<gene>
    <name evidence="1" type="ORF">GCK72_002105</name>
</gene>
<evidence type="ECO:0000313" key="1">
    <source>
        <dbReference type="EMBL" id="KAF1770287.1"/>
    </source>
</evidence>
<accession>A0A6A5HVJ6</accession>
<dbReference type="EMBL" id="WUAV01000001">
    <property type="protein sequence ID" value="KAF1770287.1"/>
    <property type="molecule type" value="Genomic_DNA"/>
</dbReference>
<reference evidence="1 2" key="1">
    <citation type="submission" date="2019-12" db="EMBL/GenBank/DDBJ databases">
        <title>Chromosome-level assembly of the Caenorhabditis remanei genome.</title>
        <authorList>
            <person name="Teterina A.A."/>
            <person name="Willis J.H."/>
            <person name="Phillips P.C."/>
        </authorList>
    </citation>
    <scope>NUCLEOTIDE SEQUENCE [LARGE SCALE GENOMIC DNA]</scope>
    <source>
        <strain evidence="1 2">PX506</strain>
        <tissue evidence="1">Whole organism</tissue>
    </source>
</reference>
<proteinExistence type="predicted"/>
<dbReference type="KEGG" id="crq:GCK72_002105"/>
<dbReference type="RefSeq" id="XP_053591902.1">
    <property type="nucleotide sequence ID" value="XM_053723257.1"/>
</dbReference>
<dbReference type="Proteomes" id="UP000483820">
    <property type="component" value="Chromosome I"/>
</dbReference>
<dbReference type="GeneID" id="78773325"/>
<comment type="caution">
    <text evidence="1">The sequence shown here is derived from an EMBL/GenBank/DDBJ whole genome shotgun (WGS) entry which is preliminary data.</text>
</comment>